<evidence type="ECO:0000256" key="1">
    <source>
        <dbReference type="SAM" id="MobiDB-lite"/>
    </source>
</evidence>
<feature type="compositionally biased region" description="Polar residues" evidence="1">
    <location>
        <begin position="67"/>
        <end position="84"/>
    </location>
</feature>
<feature type="region of interest" description="Disordered" evidence="1">
    <location>
        <begin position="67"/>
        <end position="87"/>
    </location>
</feature>
<dbReference type="GeneID" id="81384055"/>
<keyword evidence="3" id="KW-1185">Reference proteome</keyword>
<reference evidence="2" key="1">
    <citation type="submission" date="2022-11" db="EMBL/GenBank/DDBJ databases">
        <authorList>
            <person name="Petersen C."/>
        </authorList>
    </citation>
    <scope>NUCLEOTIDE SEQUENCE</scope>
    <source>
        <strain evidence="2">IBT 23319</strain>
    </source>
</reference>
<accession>A0A9W9TLZ1</accession>
<feature type="compositionally biased region" description="Polar residues" evidence="1">
    <location>
        <begin position="104"/>
        <end position="113"/>
    </location>
</feature>
<sequence length="188" mass="20926">MPDCFSNTPYNYQELDYPCWGSPFKFNPGNIYQDSALSQQLYNHDVNTILSTPISYPKVSTPYGMSRPNTSVFQSSNTKAQQVETPHDSLSFELLNGPEAIYNQSRPREQSSAIEPRQQSEKPGESATQSMSPAHLSNSRQLEHWSVIIRASQRSPIANLDKASHINPDTVADGKVALTKVTLKAKLP</sequence>
<feature type="compositionally biased region" description="Polar residues" evidence="1">
    <location>
        <begin position="126"/>
        <end position="139"/>
    </location>
</feature>
<organism evidence="2 3">
    <name type="scientific">Penicillium citrinum</name>
    <dbReference type="NCBI Taxonomy" id="5077"/>
    <lineage>
        <taxon>Eukaryota</taxon>
        <taxon>Fungi</taxon>
        <taxon>Dikarya</taxon>
        <taxon>Ascomycota</taxon>
        <taxon>Pezizomycotina</taxon>
        <taxon>Eurotiomycetes</taxon>
        <taxon>Eurotiomycetidae</taxon>
        <taxon>Eurotiales</taxon>
        <taxon>Aspergillaceae</taxon>
        <taxon>Penicillium</taxon>
    </lineage>
</organism>
<protein>
    <submittedName>
        <fullName evidence="2">Uncharacterized protein</fullName>
    </submittedName>
</protein>
<comment type="caution">
    <text evidence="2">The sequence shown here is derived from an EMBL/GenBank/DDBJ whole genome shotgun (WGS) entry which is preliminary data.</text>
</comment>
<dbReference type="EMBL" id="JAPQKT010000005">
    <property type="protein sequence ID" value="KAJ5231381.1"/>
    <property type="molecule type" value="Genomic_DNA"/>
</dbReference>
<dbReference type="RefSeq" id="XP_056500126.1">
    <property type="nucleotide sequence ID" value="XM_056644888.1"/>
</dbReference>
<proteinExistence type="predicted"/>
<evidence type="ECO:0000313" key="2">
    <source>
        <dbReference type="EMBL" id="KAJ5231381.1"/>
    </source>
</evidence>
<name>A0A9W9TLZ1_PENCI</name>
<feature type="region of interest" description="Disordered" evidence="1">
    <location>
        <begin position="104"/>
        <end position="139"/>
    </location>
</feature>
<gene>
    <name evidence="2" type="ORF">N7469_005969</name>
</gene>
<reference evidence="2" key="2">
    <citation type="journal article" date="2023" name="IMA Fungus">
        <title>Comparative genomic study of the Penicillium genus elucidates a diverse pangenome and 15 lateral gene transfer events.</title>
        <authorList>
            <person name="Petersen C."/>
            <person name="Sorensen T."/>
            <person name="Nielsen M.R."/>
            <person name="Sondergaard T.E."/>
            <person name="Sorensen J.L."/>
            <person name="Fitzpatrick D.A."/>
            <person name="Frisvad J.C."/>
            <person name="Nielsen K.L."/>
        </authorList>
    </citation>
    <scope>NUCLEOTIDE SEQUENCE</scope>
    <source>
        <strain evidence="2">IBT 23319</strain>
    </source>
</reference>
<evidence type="ECO:0000313" key="3">
    <source>
        <dbReference type="Proteomes" id="UP001147733"/>
    </source>
</evidence>
<dbReference type="Proteomes" id="UP001147733">
    <property type="component" value="Unassembled WGS sequence"/>
</dbReference>
<dbReference type="AlphaFoldDB" id="A0A9W9TLZ1"/>